<proteinExistence type="predicted"/>
<name>A0A9J6RCH6_9BACI</name>
<dbReference type="EMBL" id="JAPRAT010000012">
    <property type="protein sequence ID" value="MCZ0703062.1"/>
    <property type="molecule type" value="Genomic_DNA"/>
</dbReference>
<dbReference type="Proteomes" id="UP001084197">
    <property type="component" value="Unassembled WGS sequence"/>
</dbReference>
<comment type="caution">
    <text evidence="1">The sequence shown here is derived from an EMBL/GenBank/DDBJ whole genome shotgun (WGS) entry which is preliminary data.</text>
</comment>
<keyword evidence="2" id="KW-1185">Reference proteome</keyword>
<evidence type="ECO:0000313" key="1">
    <source>
        <dbReference type="EMBL" id="MCZ0703062.1"/>
    </source>
</evidence>
<reference evidence="1" key="1">
    <citation type="submission" date="2022-11" db="EMBL/GenBank/DDBJ databases">
        <title>WGS of Natronobacillus azotifigens 24KS-1, an anaerobic diazotrophic haloalkaliphile from soda-rich habitats.</title>
        <authorList>
            <person name="Sorokin D.Y."/>
            <person name="Merkel A.Y."/>
        </authorList>
    </citation>
    <scope>NUCLEOTIDE SEQUENCE</scope>
    <source>
        <strain evidence="1">24KS-1</strain>
    </source>
</reference>
<evidence type="ECO:0000313" key="2">
    <source>
        <dbReference type="Proteomes" id="UP001084197"/>
    </source>
</evidence>
<organism evidence="1 2">
    <name type="scientific">Natronobacillus azotifigens</name>
    <dbReference type="NCBI Taxonomy" id="472978"/>
    <lineage>
        <taxon>Bacteria</taxon>
        <taxon>Bacillati</taxon>
        <taxon>Bacillota</taxon>
        <taxon>Bacilli</taxon>
        <taxon>Bacillales</taxon>
        <taxon>Bacillaceae</taxon>
        <taxon>Natronobacillus</taxon>
    </lineage>
</organism>
<sequence>MNEYTKPNVTLPVSLHDAIITKVIVEKSSTALFNDLLLFEFEDGFFKVGEKEVYKTRKSTIKISGVDFDFSHVYYCEGNRRIEVDFDRFSKDVNENAYEIIDETYGYNKTKFSGELLLKDRRVEVQVSLYHLHAAVYRWQVE</sequence>
<dbReference type="RefSeq" id="WP_268779834.1">
    <property type="nucleotide sequence ID" value="NZ_JAPRAT010000012.1"/>
</dbReference>
<gene>
    <name evidence="1" type="ORF">OWO01_07540</name>
</gene>
<accession>A0A9J6RCH6</accession>
<protein>
    <submittedName>
        <fullName evidence="1">Uncharacterized protein</fullName>
    </submittedName>
</protein>
<dbReference type="AlphaFoldDB" id="A0A9J6RCH6"/>